<dbReference type="Gene3D" id="3.40.50.10490">
    <property type="entry name" value="Glucose-6-phosphate isomerase like protein, domain 1"/>
    <property type="match status" value="2"/>
</dbReference>
<comment type="function">
    <text evidence="10">Catalyzes the first step in hexosamine metabolism, converting fructose-6P into glucosamine-6P using glutamine as a nitrogen source.</text>
</comment>
<dbReference type="InterPro" id="IPR029055">
    <property type="entry name" value="Ntn_hydrolases_N"/>
</dbReference>
<dbReference type="GO" id="GO:0097367">
    <property type="term" value="F:carbohydrate derivative binding"/>
    <property type="evidence" value="ECO:0007669"/>
    <property type="project" value="InterPro"/>
</dbReference>
<organism evidence="13 14">
    <name type="scientific">Candidatus Egerieisoma faecipullorum</name>
    <dbReference type="NCBI Taxonomy" id="2840963"/>
    <lineage>
        <taxon>Bacteria</taxon>
        <taxon>Bacillati</taxon>
        <taxon>Bacillota</taxon>
        <taxon>Clostridia</taxon>
        <taxon>Eubacteriales</taxon>
        <taxon>Clostridiaceae</taxon>
        <taxon>Clostridiaceae incertae sedis</taxon>
        <taxon>Candidatus Egerieisoma</taxon>
    </lineage>
</organism>
<comment type="subcellular location">
    <subcellularLocation>
        <location evidence="2 10">Cytoplasm</location>
    </subcellularLocation>
</comment>
<dbReference type="NCBIfam" id="NF001484">
    <property type="entry name" value="PRK00331.1"/>
    <property type="match status" value="1"/>
</dbReference>
<gene>
    <name evidence="10 13" type="primary">glmS</name>
    <name evidence="13" type="ORF">IAD50_02140</name>
</gene>
<reference evidence="13" key="1">
    <citation type="submission" date="2020-10" db="EMBL/GenBank/DDBJ databases">
        <authorList>
            <person name="Gilroy R."/>
        </authorList>
    </citation>
    <scope>NUCLEOTIDE SEQUENCE</scope>
    <source>
        <strain evidence="13">CHK195-4489</strain>
    </source>
</reference>
<dbReference type="SUPFAM" id="SSF56235">
    <property type="entry name" value="N-terminal nucleophile aminohydrolases (Ntn hydrolases)"/>
    <property type="match status" value="1"/>
</dbReference>
<dbReference type="SUPFAM" id="SSF53697">
    <property type="entry name" value="SIS domain"/>
    <property type="match status" value="1"/>
</dbReference>
<evidence type="ECO:0000256" key="7">
    <source>
        <dbReference type="ARBA" id="ARBA00022679"/>
    </source>
</evidence>
<dbReference type="Gene3D" id="3.60.20.10">
    <property type="entry name" value="Glutamine Phosphoribosylpyrophosphate, subunit 1, domain 1"/>
    <property type="match status" value="1"/>
</dbReference>
<dbReference type="FunFam" id="3.40.50.10490:FF:000001">
    <property type="entry name" value="Glutamine--fructose-6-phosphate aminotransferase [isomerizing]"/>
    <property type="match status" value="1"/>
</dbReference>
<comment type="catalytic activity">
    <reaction evidence="1 10">
        <text>D-fructose 6-phosphate + L-glutamine = D-glucosamine 6-phosphate + L-glutamate</text>
        <dbReference type="Rhea" id="RHEA:13237"/>
        <dbReference type="ChEBI" id="CHEBI:29985"/>
        <dbReference type="ChEBI" id="CHEBI:58359"/>
        <dbReference type="ChEBI" id="CHEBI:58725"/>
        <dbReference type="ChEBI" id="CHEBI:61527"/>
        <dbReference type="EC" id="2.6.1.16"/>
    </reaction>
</comment>
<accession>A0A9D1L9P2</accession>
<evidence type="ECO:0000256" key="4">
    <source>
        <dbReference type="ARBA" id="ARBA00016090"/>
    </source>
</evidence>
<dbReference type="Pfam" id="PF01380">
    <property type="entry name" value="SIS"/>
    <property type="match status" value="2"/>
</dbReference>
<dbReference type="InterPro" id="IPR035466">
    <property type="entry name" value="GlmS/AgaS_SIS"/>
</dbReference>
<keyword evidence="8" id="KW-0677">Repeat</keyword>
<dbReference type="InterPro" id="IPR046348">
    <property type="entry name" value="SIS_dom_sf"/>
</dbReference>
<evidence type="ECO:0000256" key="9">
    <source>
        <dbReference type="ARBA" id="ARBA00022962"/>
    </source>
</evidence>
<evidence type="ECO:0000259" key="11">
    <source>
        <dbReference type="PROSITE" id="PS51278"/>
    </source>
</evidence>
<evidence type="ECO:0000256" key="10">
    <source>
        <dbReference type="HAMAP-Rule" id="MF_00164"/>
    </source>
</evidence>
<evidence type="ECO:0000256" key="2">
    <source>
        <dbReference type="ARBA" id="ARBA00004496"/>
    </source>
</evidence>
<evidence type="ECO:0000256" key="6">
    <source>
        <dbReference type="ARBA" id="ARBA00022576"/>
    </source>
</evidence>
<evidence type="ECO:0000313" key="13">
    <source>
        <dbReference type="EMBL" id="HIU29076.1"/>
    </source>
</evidence>
<dbReference type="HAMAP" id="MF_00164">
    <property type="entry name" value="GlmS"/>
    <property type="match status" value="1"/>
</dbReference>
<comment type="caution">
    <text evidence="13">The sequence shown here is derived from an EMBL/GenBank/DDBJ whole genome shotgun (WGS) entry which is preliminary data.</text>
</comment>
<feature type="domain" description="Glutamine amidotransferase type-2" evidence="11">
    <location>
        <begin position="2"/>
        <end position="224"/>
    </location>
</feature>
<sequence>MCGIIGYTGGSQVLPKLFCGLESLEYRGYDSAGIAFYDTKAGMLCLKEKGRVSEIRTLAAGYERDMGRKIDAHCGIGHTRWATHGKPSDLNSHPHCTSDVSLVHNGIIENYAALREELSRRGYRFLSETDTEAAANLIDYYYKQTEDPISAIRAAIREIRGSYAFGILFHDRPSMIYAVRKDSPLILASGEDGNYIASDIPAILKYTDQYYRLEEGEIATVSPALITVYRDGGASFTPEYEKITWSVDAAEKEGFPHFMLKEIHEEPRAVRDTLSSVLSSDIEAFFAENEFDTINIVACGTAMHAGLIGKFMTEKLARIPVNVYIASEFRYQDPILGSRDLVILISQSGETADTIAALRLAKERGAHTLAVVNVIGSTVAREADRMILTLAGPEISVASTKAYSSQITVMYVISIKLAELRGRLSPGEANALLEELGSKVPAAIEEVIGQKEKIRLLAGEFLQCPSVFFIGRGLDCLLASEGSLKLKEITYIHSEAYAAGEMKHGTISLITDGTPVIALATDKKLFEKTLSNIKEVKTRGAKVILVCPDADHADPSVCDFRIGLPALNESYAPFTAIAALQLLAYYTAVLRGCDVDRPRNLAKSVTVE</sequence>
<feature type="active site" description="For Fru-6P isomerization activity" evidence="10">
    <location>
        <position position="603"/>
    </location>
</feature>
<dbReference type="GO" id="GO:0004360">
    <property type="term" value="F:glutamine-fructose-6-phosphate transaminase (isomerizing) activity"/>
    <property type="evidence" value="ECO:0007669"/>
    <property type="project" value="UniProtKB-UniRule"/>
</dbReference>
<reference evidence="13" key="2">
    <citation type="journal article" date="2021" name="PeerJ">
        <title>Extensive microbial diversity within the chicken gut microbiome revealed by metagenomics and culture.</title>
        <authorList>
            <person name="Gilroy R."/>
            <person name="Ravi A."/>
            <person name="Getino M."/>
            <person name="Pursley I."/>
            <person name="Horton D.L."/>
            <person name="Alikhan N.F."/>
            <person name="Baker D."/>
            <person name="Gharbi K."/>
            <person name="Hall N."/>
            <person name="Watson M."/>
            <person name="Adriaenssens E.M."/>
            <person name="Foster-Nyarko E."/>
            <person name="Jarju S."/>
            <person name="Secka A."/>
            <person name="Antonio M."/>
            <person name="Oren A."/>
            <person name="Chaudhuri R.R."/>
            <person name="La Ragione R."/>
            <person name="Hildebrand F."/>
            <person name="Pallen M.J."/>
        </authorList>
    </citation>
    <scope>NUCLEOTIDE SEQUENCE</scope>
    <source>
        <strain evidence="13">CHK195-4489</strain>
    </source>
</reference>
<evidence type="ECO:0000256" key="1">
    <source>
        <dbReference type="ARBA" id="ARBA00001031"/>
    </source>
</evidence>
<evidence type="ECO:0000313" key="14">
    <source>
        <dbReference type="Proteomes" id="UP000824089"/>
    </source>
</evidence>
<keyword evidence="7 10" id="KW-0808">Transferase</keyword>
<comment type="subunit">
    <text evidence="10">Homodimer.</text>
</comment>
<dbReference type="Proteomes" id="UP000824089">
    <property type="component" value="Unassembled WGS sequence"/>
</dbReference>
<name>A0A9D1L9P2_9CLOT</name>
<dbReference type="CDD" id="cd05009">
    <property type="entry name" value="SIS_GlmS_GlmD_2"/>
    <property type="match status" value="1"/>
</dbReference>
<dbReference type="Pfam" id="PF13522">
    <property type="entry name" value="GATase_6"/>
    <property type="match status" value="1"/>
</dbReference>
<keyword evidence="6 10" id="KW-0032">Aminotransferase</keyword>
<dbReference type="PROSITE" id="PS51464">
    <property type="entry name" value="SIS"/>
    <property type="match status" value="2"/>
</dbReference>
<feature type="active site" description="Nucleophile; for GATase activity" evidence="10">
    <location>
        <position position="2"/>
    </location>
</feature>
<dbReference type="PANTHER" id="PTHR10937:SF0">
    <property type="entry name" value="GLUTAMINE--FRUCTOSE-6-PHOSPHATE TRANSAMINASE (ISOMERIZING)"/>
    <property type="match status" value="1"/>
</dbReference>
<dbReference type="GO" id="GO:0005975">
    <property type="term" value="P:carbohydrate metabolic process"/>
    <property type="evidence" value="ECO:0007669"/>
    <property type="project" value="UniProtKB-UniRule"/>
</dbReference>
<dbReference type="InterPro" id="IPR035490">
    <property type="entry name" value="GlmS/FrlB_SIS"/>
</dbReference>
<dbReference type="EMBL" id="DVMM01000040">
    <property type="protein sequence ID" value="HIU29076.1"/>
    <property type="molecule type" value="Genomic_DNA"/>
</dbReference>
<dbReference type="GO" id="GO:0005829">
    <property type="term" value="C:cytosol"/>
    <property type="evidence" value="ECO:0007669"/>
    <property type="project" value="TreeGrafter"/>
</dbReference>
<evidence type="ECO:0000259" key="12">
    <source>
        <dbReference type="PROSITE" id="PS51464"/>
    </source>
</evidence>
<dbReference type="GO" id="GO:0006002">
    <property type="term" value="P:fructose 6-phosphate metabolic process"/>
    <property type="evidence" value="ECO:0007669"/>
    <property type="project" value="TreeGrafter"/>
</dbReference>
<dbReference type="InterPro" id="IPR001347">
    <property type="entry name" value="SIS_dom"/>
</dbReference>
<dbReference type="PANTHER" id="PTHR10937">
    <property type="entry name" value="GLUCOSAMINE--FRUCTOSE-6-PHOSPHATE AMINOTRANSFERASE, ISOMERIZING"/>
    <property type="match status" value="1"/>
</dbReference>
<feature type="domain" description="SIS" evidence="12">
    <location>
        <begin position="282"/>
        <end position="423"/>
    </location>
</feature>
<dbReference type="AlphaFoldDB" id="A0A9D1L9P2"/>
<dbReference type="CDD" id="cd05008">
    <property type="entry name" value="SIS_GlmS_GlmD_1"/>
    <property type="match status" value="1"/>
</dbReference>
<evidence type="ECO:0000256" key="8">
    <source>
        <dbReference type="ARBA" id="ARBA00022737"/>
    </source>
</evidence>
<dbReference type="PROSITE" id="PS51278">
    <property type="entry name" value="GATASE_TYPE_2"/>
    <property type="match status" value="1"/>
</dbReference>
<keyword evidence="5 10" id="KW-0963">Cytoplasm</keyword>
<dbReference type="InterPro" id="IPR005855">
    <property type="entry name" value="GFAT"/>
</dbReference>
<dbReference type="EC" id="2.6.1.16" evidence="3 10"/>
<dbReference type="FunFam" id="3.60.20.10:FF:000006">
    <property type="entry name" value="Glutamine--fructose-6-phosphate aminotransferase [isomerizing]"/>
    <property type="match status" value="1"/>
</dbReference>
<dbReference type="NCBIfam" id="TIGR01135">
    <property type="entry name" value="glmS"/>
    <property type="match status" value="1"/>
</dbReference>
<dbReference type="InterPro" id="IPR047084">
    <property type="entry name" value="GFAT_N"/>
</dbReference>
<evidence type="ECO:0000256" key="5">
    <source>
        <dbReference type="ARBA" id="ARBA00022490"/>
    </source>
</evidence>
<dbReference type="GO" id="GO:0006047">
    <property type="term" value="P:UDP-N-acetylglucosamine metabolic process"/>
    <property type="evidence" value="ECO:0007669"/>
    <property type="project" value="TreeGrafter"/>
</dbReference>
<feature type="initiator methionine" description="Removed" evidence="10">
    <location>
        <position position="1"/>
    </location>
</feature>
<keyword evidence="9" id="KW-0315">Glutamine amidotransferase</keyword>
<dbReference type="InterPro" id="IPR017932">
    <property type="entry name" value="GATase_2_dom"/>
</dbReference>
<feature type="domain" description="SIS" evidence="12">
    <location>
        <begin position="457"/>
        <end position="598"/>
    </location>
</feature>
<evidence type="ECO:0000256" key="3">
    <source>
        <dbReference type="ARBA" id="ARBA00012916"/>
    </source>
</evidence>
<proteinExistence type="inferred from homology"/>
<dbReference type="CDD" id="cd00714">
    <property type="entry name" value="GFAT"/>
    <property type="match status" value="1"/>
</dbReference>
<protein>
    <recommendedName>
        <fullName evidence="4 10">Glutamine--fructose-6-phosphate aminotransferase [isomerizing]</fullName>
        <ecNumber evidence="3 10">2.6.1.16</ecNumber>
    </recommendedName>
    <alternativeName>
        <fullName evidence="10">D-fructose-6-phosphate amidotransferase</fullName>
    </alternativeName>
    <alternativeName>
        <fullName evidence="10">GFAT</fullName>
    </alternativeName>
    <alternativeName>
        <fullName evidence="10">Glucosamine-6-phosphate synthase</fullName>
    </alternativeName>
    <alternativeName>
        <fullName evidence="10">Hexosephosphate aminotransferase</fullName>
    </alternativeName>
    <alternativeName>
        <fullName evidence="10">L-glutamine--D-fructose-6-phosphate amidotransferase</fullName>
    </alternativeName>
</protein>
<dbReference type="GO" id="GO:0006487">
    <property type="term" value="P:protein N-linked glycosylation"/>
    <property type="evidence" value="ECO:0007669"/>
    <property type="project" value="TreeGrafter"/>
</dbReference>